<evidence type="ECO:0000256" key="3">
    <source>
        <dbReference type="ARBA" id="ARBA00022617"/>
    </source>
</evidence>
<dbReference type="InterPro" id="IPR036396">
    <property type="entry name" value="Cyt_P450_sf"/>
</dbReference>
<evidence type="ECO:0000313" key="11">
    <source>
        <dbReference type="Proteomes" id="UP000191285"/>
    </source>
</evidence>
<evidence type="ECO:0000313" key="10">
    <source>
        <dbReference type="EMBL" id="OQE21638.1"/>
    </source>
</evidence>
<evidence type="ECO:0000256" key="9">
    <source>
        <dbReference type="RuleBase" id="RU000461"/>
    </source>
</evidence>
<keyword evidence="7 9" id="KW-0503">Monooxygenase</keyword>
<dbReference type="PROSITE" id="PS00086">
    <property type="entry name" value="CYTOCHROME_P450"/>
    <property type="match status" value="1"/>
</dbReference>
<comment type="caution">
    <text evidence="10">The sequence shown here is derived from an EMBL/GenBank/DDBJ whole genome shotgun (WGS) entry which is preliminary data.</text>
</comment>
<gene>
    <name evidence="10" type="ORF">PENSTE_c011G08476</name>
</gene>
<evidence type="ECO:0000256" key="4">
    <source>
        <dbReference type="ARBA" id="ARBA00022723"/>
    </source>
</evidence>
<dbReference type="GO" id="GO:0016705">
    <property type="term" value="F:oxidoreductase activity, acting on paired donors, with incorporation or reduction of molecular oxygen"/>
    <property type="evidence" value="ECO:0007669"/>
    <property type="project" value="InterPro"/>
</dbReference>
<proteinExistence type="inferred from homology"/>
<sequence>MLNSLAIQAAFALLLLCYCLKIIHSLYLHSLRHIPGPKSWIAFPVLRHISAIRGCLDTDIRDFHAKYGPVVRFTHDEVSFITPDAWKEIYGHGHRQLPKVKSSASNPMDIISSNDVDHSRYRKALSHGFSAKGLQAQEPLLNSYIDKLMSRLKDAAESQLPVDLVKWYNLTTFDIIGDLAFGESFGGLENSQYHHWVATIFESVKMIPFIKLKDAFPLIFNLLVLFIPKRLLDARKRQELHTRTTVQKRLQNSVAYDRGDFMDSMLRHRGDKDGLSDDELVANAKILIIAGSETTATLLSGVTYWLLRNPDKLEKAIIEIRSVMKTEADITSTSAATKLPYMLACIEEAFRLYPPVPTSLQRMSLEPIRISGYDIPPRTKMAVHQLSAYSSPLNFHEPDRYLPERWLPETKSDPASPFFMDKRDVLQPFSTGPRNCIGRNLAFAEMRVILARLFWNFDLEICEESLRWSDQKTYTLWEKPPLMCKLVRKSSDA</sequence>
<accession>A0A1V6T5M2</accession>
<dbReference type="AlphaFoldDB" id="A0A1V6T5M2"/>
<evidence type="ECO:0000256" key="7">
    <source>
        <dbReference type="ARBA" id="ARBA00023033"/>
    </source>
</evidence>
<keyword evidence="4 8" id="KW-0479">Metal-binding</keyword>
<dbReference type="PANTHER" id="PTHR24305:SF230">
    <property type="entry name" value="P450, PUTATIVE (EUROFUNG)-RELATED"/>
    <property type="match status" value="1"/>
</dbReference>
<dbReference type="GO" id="GO:0020037">
    <property type="term" value="F:heme binding"/>
    <property type="evidence" value="ECO:0007669"/>
    <property type="project" value="InterPro"/>
</dbReference>
<name>A0A1V6T5M2_9EURO</name>
<evidence type="ECO:0000256" key="1">
    <source>
        <dbReference type="ARBA" id="ARBA00001971"/>
    </source>
</evidence>
<dbReference type="OrthoDB" id="1470350at2759"/>
<dbReference type="InterPro" id="IPR017972">
    <property type="entry name" value="Cyt_P450_CS"/>
</dbReference>
<dbReference type="GO" id="GO:0004497">
    <property type="term" value="F:monooxygenase activity"/>
    <property type="evidence" value="ECO:0007669"/>
    <property type="project" value="UniProtKB-KW"/>
</dbReference>
<dbReference type="PRINTS" id="PR00463">
    <property type="entry name" value="EP450I"/>
</dbReference>
<protein>
    <recommendedName>
        <fullName evidence="12">Cytochrome P450 monooxygenase</fullName>
    </recommendedName>
</protein>
<keyword evidence="3 8" id="KW-0349">Heme</keyword>
<evidence type="ECO:0008006" key="12">
    <source>
        <dbReference type="Google" id="ProtNLM"/>
    </source>
</evidence>
<feature type="binding site" description="axial binding residue" evidence="8">
    <location>
        <position position="436"/>
    </location>
    <ligand>
        <name>heme</name>
        <dbReference type="ChEBI" id="CHEBI:30413"/>
    </ligand>
    <ligandPart>
        <name>Fe</name>
        <dbReference type="ChEBI" id="CHEBI:18248"/>
    </ligandPart>
</feature>
<evidence type="ECO:0000256" key="6">
    <source>
        <dbReference type="ARBA" id="ARBA00023004"/>
    </source>
</evidence>
<dbReference type="GO" id="GO:0043386">
    <property type="term" value="P:mycotoxin biosynthetic process"/>
    <property type="evidence" value="ECO:0007669"/>
    <property type="project" value="UniProtKB-ARBA"/>
</dbReference>
<dbReference type="SUPFAM" id="SSF48264">
    <property type="entry name" value="Cytochrome P450"/>
    <property type="match status" value="1"/>
</dbReference>
<comment type="cofactor">
    <cofactor evidence="1 8">
        <name>heme</name>
        <dbReference type="ChEBI" id="CHEBI:30413"/>
    </cofactor>
</comment>
<dbReference type="Gene3D" id="1.10.630.10">
    <property type="entry name" value="Cytochrome P450"/>
    <property type="match status" value="1"/>
</dbReference>
<keyword evidence="11" id="KW-1185">Reference proteome</keyword>
<dbReference type="InterPro" id="IPR001128">
    <property type="entry name" value="Cyt_P450"/>
</dbReference>
<reference evidence="11" key="1">
    <citation type="journal article" date="2017" name="Nat. Microbiol.">
        <title>Global analysis of biosynthetic gene clusters reveals vast potential of secondary metabolite production in Penicillium species.</title>
        <authorList>
            <person name="Nielsen J.C."/>
            <person name="Grijseels S."/>
            <person name="Prigent S."/>
            <person name="Ji B."/>
            <person name="Dainat J."/>
            <person name="Nielsen K.F."/>
            <person name="Frisvad J.C."/>
            <person name="Workman M."/>
            <person name="Nielsen J."/>
        </authorList>
    </citation>
    <scope>NUCLEOTIDE SEQUENCE [LARGE SCALE GENOMIC DNA]</scope>
    <source>
        <strain evidence="11">IBT 24891</strain>
    </source>
</reference>
<dbReference type="InterPro" id="IPR050121">
    <property type="entry name" value="Cytochrome_P450_monoxygenase"/>
</dbReference>
<dbReference type="GO" id="GO:0005506">
    <property type="term" value="F:iron ion binding"/>
    <property type="evidence" value="ECO:0007669"/>
    <property type="project" value="InterPro"/>
</dbReference>
<dbReference type="PRINTS" id="PR00385">
    <property type="entry name" value="P450"/>
</dbReference>
<dbReference type="PANTHER" id="PTHR24305">
    <property type="entry name" value="CYTOCHROME P450"/>
    <property type="match status" value="1"/>
</dbReference>
<dbReference type="Proteomes" id="UP000191285">
    <property type="component" value="Unassembled WGS sequence"/>
</dbReference>
<dbReference type="EMBL" id="MLKD01000011">
    <property type="protein sequence ID" value="OQE21638.1"/>
    <property type="molecule type" value="Genomic_DNA"/>
</dbReference>
<keyword evidence="5 9" id="KW-0560">Oxidoreductase</keyword>
<dbReference type="Pfam" id="PF00067">
    <property type="entry name" value="p450"/>
    <property type="match status" value="1"/>
</dbReference>
<comment type="similarity">
    <text evidence="2 9">Belongs to the cytochrome P450 family.</text>
</comment>
<dbReference type="CDD" id="cd11058">
    <property type="entry name" value="CYP60B-like"/>
    <property type="match status" value="1"/>
</dbReference>
<keyword evidence="6 8" id="KW-0408">Iron</keyword>
<dbReference type="STRING" id="303698.A0A1V6T5M2"/>
<evidence type="ECO:0000256" key="2">
    <source>
        <dbReference type="ARBA" id="ARBA00010617"/>
    </source>
</evidence>
<dbReference type="InterPro" id="IPR002401">
    <property type="entry name" value="Cyt_P450_E_grp-I"/>
</dbReference>
<evidence type="ECO:0000256" key="8">
    <source>
        <dbReference type="PIRSR" id="PIRSR602401-1"/>
    </source>
</evidence>
<organism evidence="10 11">
    <name type="scientific">Penicillium steckii</name>
    <dbReference type="NCBI Taxonomy" id="303698"/>
    <lineage>
        <taxon>Eukaryota</taxon>
        <taxon>Fungi</taxon>
        <taxon>Dikarya</taxon>
        <taxon>Ascomycota</taxon>
        <taxon>Pezizomycotina</taxon>
        <taxon>Eurotiomycetes</taxon>
        <taxon>Eurotiomycetidae</taxon>
        <taxon>Eurotiales</taxon>
        <taxon>Aspergillaceae</taxon>
        <taxon>Penicillium</taxon>
    </lineage>
</organism>
<evidence type="ECO:0000256" key="5">
    <source>
        <dbReference type="ARBA" id="ARBA00023002"/>
    </source>
</evidence>